<proteinExistence type="predicted"/>
<accession>A0AC35FEW7</accession>
<organism evidence="1 2">
    <name type="scientific">Panagrolaimus sp. PS1159</name>
    <dbReference type="NCBI Taxonomy" id="55785"/>
    <lineage>
        <taxon>Eukaryota</taxon>
        <taxon>Metazoa</taxon>
        <taxon>Ecdysozoa</taxon>
        <taxon>Nematoda</taxon>
        <taxon>Chromadorea</taxon>
        <taxon>Rhabditida</taxon>
        <taxon>Tylenchina</taxon>
        <taxon>Panagrolaimomorpha</taxon>
        <taxon>Panagrolaimoidea</taxon>
        <taxon>Panagrolaimidae</taxon>
        <taxon>Panagrolaimus</taxon>
    </lineage>
</organism>
<dbReference type="WBParaSite" id="PS1159_v2.g168.t1">
    <property type="protein sequence ID" value="PS1159_v2.g168.t1"/>
    <property type="gene ID" value="PS1159_v2.g168"/>
</dbReference>
<dbReference type="Proteomes" id="UP000887580">
    <property type="component" value="Unplaced"/>
</dbReference>
<protein>
    <submittedName>
        <fullName evidence="2">Gustatory receptor</fullName>
    </submittedName>
</protein>
<name>A0AC35FEW7_9BILA</name>
<evidence type="ECO:0000313" key="2">
    <source>
        <dbReference type="WBParaSite" id="PS1159_v2.g168.t1"/>
    </source>
</evidence>
<evidence type="ECO:0000313" key="1">
    <source>
        <dbReference type="Proteomes" id="UP000887580"/>
    </source>
</evidence>
<sequence length="302" mass="36126">MVELGYIENILLDFEWNFPSIVRLYFFMQLFMFIITLISVILVLWDGYITYRYPQFHINFGILKANLFISFFVLTIARQIIFIATYQCYTKENCYITQLYILKDYYHFEILKYTSMIAFLVSACWITCERIWANIYLKSYENKKSIKVIIIIVIFQWIASFTAIWLFFNGYLPFLPPVIIGNLLYFLLAIVYYRLVAINRHRHKFLKYAVNSYSLSERFQVAENVRTAPIILSLLKVGLILNTLQFFSAGVIFYSSESIYKQIFKLIWDFCLTIYPYPVIISIIFGVEKWRNIVLKFVFNFH</sequence>
<reference evidence="2" key="1">
    <citation type="submission" date="2022-11" db="UniProtKB">
        <authorList>
            <consortium name="WormBaseParasite"/>
        </authorList>
    </citation>
    <scope>IDENTIFICATION</scope>
</reference>